<dbReference type="Proteomes" id="UP000537718">
    <property type="component" value="Unassembled WGS sequence"/>
</dbReference>
<protein>
    <submittedName>
        <fullName evidence="1">Uncharacterized protein</fullName>
    </submittedName>
</protein>
<organism evidence="1 2">
    <name type="scientific">Pedobacter cryoconitis</name>
    <dbReference type="NCBI Taxonomy" id="188932"/>
    <lineage>
        <taxon>Bacteria</taxon>
        <taxon>Pseudomonadati</taxon>
        <taxon>Bacteroidota</taxon>
        <taxon>Sphingobacteriia</taxon>
        <taxon>Sphingobacteriales</taxon>
        <taxon>Sphingobacteriaceae</taxon>
        <taxon>Pedobacter</taxon>
    </lineage>
</organism>
<reference evidence="1 2" key="1">
    <citation type="submission" date="2020-08" db="EMBL/GenBank/DDBJ databases">
        <title>Genomic Encyclopedia of Type Strains, Phase IV (KMG-V): Genome sequencing to study the core and pangenomes of soil and plant-associated prokaryotes.</title>
        <authorList>
            <person name="Whitman W."/>
        </authorList>
    </citation>
    <scope>NUCLEOTIDE SEQUENCE [LARGE SCALE GENOMIC DNA]</scope>
    <source>
        <strain evidence="1 2">MP7CTX6</strain>
    </source>
</reference>
<dbReference type="AlphaFoldDB" id="A0A7W8YX49"/>
<comment type="caution">
    <text evidence="1">The sequence shown here is derived from an EMBL/GenBank/DDBJ whole genome shotgun (WGS) entry which is preliminary data.</text>
</comment>
<evidence type="ECO:0000313" key="1">
    <source>
        <dbReference type="EMBL" id="MBB5623433.1"/>
    </source>
</evidence>
<dbReference type="EMBL" id="JACHCF010000012">
    <property type="protein sequence ID" value="MBB5623433.1"/>
    <property type="molecule type" value="Genomic_DNA"/>
</dbReference>
<sequence>MRRSVCILLLVIIASQSFNKLWVTLSFKMNERYISTVLCENKNRPEMHCNGRCILARKLKLAEDNEQKQRNQNQENTNILFFCKLNKLKFTGFLAAAQKDNFNRFYLHFKPSSFHNDIFRPPQVTFS</sequence>
<evidence type="ECO:0000313" key="2">
    <source>
        <dbReference type="Proteomes" id="UP000537718"/>
    </source>
</evidence>
<dbReference type="RefSeq" id="WP_183869529.1">
    <property type="nucleotide sequence ID" value="NZ_JACHCF010000012.1"/>
</dbReference>
<gene>
    <name evidence="1" type="ORF">HDE69_004517</name>
</gene>
<accession>A0A7W8YX49</accession>
<proteinExistence type="predicted"/>
<name>A0A7W8YX49_9SPHI</name>